<protein>
    <submittedName>
        <fullName evidence="1">Uncharacterized protein</fullName>
    </submittedName>
</protein>
<organism evidence="1 2">
    <name type="scientific">Candidatus Methanoperedens nitratireducens</name>
    <dbReference type="NCBI Taxonomy" id="1392998"/>
    <lineage>
        <taxon>Archaea</taxon>
        <taxon>Methanobacteriati</taxon>
        <taxon>Methanobacteriota</taxon>
        <taxon>Stenosarchaea group</taxon>
        <taxon>Methanomicrobia</taxon>
        <taxon>Methanosarcinales</taxon>
        <taxon>ANME-2 cluster</taxon>
        <taxon>Candidatus Methanoperedentaceae</taxon>
        <taxon>Candidatus Methanoperedens</taxon>
    </lineage>
</organism>
<sequence length="72" mass="8448">MVTTIQLKETTKDKLDKMKLYRQETYNDVLERLIEDVSDLNLKTRDELESAIKDIESGKWVSLEKLAKELGF</sequence>
<keyword evidence="2" id="KW-1185">Reference proteome</keyword>
<reference evidence="2" key="1">
    <citation type="submission" date="2017-06" db="EMBL/GenBank/DDBJ databases">
        <authorList>
            <person name="Cremers G."/>
        </authorList>
    </citation>
    <scope>NUCLEOTIDE SEQUENCE [LARGE SCALE GENOMIC DNA]</scope>
</reference>
<dbReference type="EMBL" id="FZMP01000047">
    <property type="protein sequence ID" value="SNQ59911.1"/>
    <property type="molecule type" value="Genomic_DNA"/>
</dbReference>
<dbReference type="RefSeq" id="WP_096204209.1">
    <property type="nucleotide sequence ID" value="NZ_FZMP01000047.1"/>
</dbReference>
<evidence type="ECO:0000313" key="1">
    <source>
        <dbReference type="EMBL" id="SNQ59911.1"/>
    </source>
</evidence>
<dbReference type="Pfam" id="PF24434">
    <property type="entry name" value="DUF7557"/>
    <property type="match status" value="1"/>
</dbReference>
<dbReference type="OrthoDB" id="7794at2157"/>
<proteinExistence type="predicted"/>
<name>A0A284VKV5_9EURY</name>
<dbReference type="InterPro" id="IPR055979">
    <property type="entry name" value="DUF7557"/>
</dbReference>
<dbReference type="Proteomes" id="UP000218615">
    <property type="component" value="Unassembled WGS sequence"/>
</dbReference>
<gene>
    <name evidence="1" type="ORF">MNV_1400011</name>
</gene>
<evidence type="ECO:0000313" key="2">
    <source>
        <dbReference type="Proteomes" id="UP000218615"/>
    </source>
</evidence>
<dbReference type="AlphaFoldDB" id="A0A284VKV5"/>
<accession>A0A284VKV5</accession>